<name>A0ABN2IFQ8_9ACTN</name>
<evidence type="ECO:0000256" key="1">
    <source>
        <dbReference type="SAM" id="Phobius"/>
    </source>
</evidence>
<comment type="caution">
    <text evidence="2">The sequence shown here is derived from an EMBL/GenBank/DDBJ whole genome shotgun (WGS) entry which is preliminary data.</text>
</comment>
<keyword evidence="1" id="KW-0812">Transmembrane</keyword>
<gene>
    <name evidence="2" type="ORF">GCM10009831_12260</name>
</gene>
<evidence type="ECO:0008006" key="4">
    <source>
        <dbReference type="Google" id="ProtNLM"/>
    </source>
</evidence>
<evidence type="ECO:0000313" key="3">
    <source>
        <dbReference type="Proteomes" id="UP001500383"/>
    </source>
</evidence>
<organism evidence="2 3">
    <name type="scientific">Dietzia cercidiphylli</name>
    <dbReference type="NCBI Taxonomy" id="498199"/>
    <lineage>
        <taxon>Bacteria</taxon>
        <taxon>Bacillati</taxon>
        <taxon>Actinomycetota</taxon>
        <taxon>Actinomycetes</taxon>
        <taxon>Mycobacteriales</taxon>
        <taxon>Dietziaceae</taxon>
        <taxon>Dietzia</taxon>
    </lineage>
</organism>
<keyword evidence="1" id="KW-0472">Membrane</keyword>
<dbReference type="Proteomes" id="UP001500383">
    <property type="component" value="Unassembled WGS sequence"/>
</dbReference>
<protein>
    <recommendedName>
        <fullName evidence="4">Pilus assembly protein TadE</fullName>
    </recommendedName>
</protein>
<keyword evidence="3" id="KW-1185">Reference proteome</keyword>
<dbReference type="InterPro" id="IPR049790">
    <property type="entry name" value="Rv3655c/TadE"/>
</dbReference>
<sequence>MSWSRRFRAADPGDGGSVTVEAALGIASLVVVLAVAASGAAAALTQIRVVDAAREAARVAAMSGAGEGAAAGRAAAPGAEVSVDSGGGGVTAQVSVPARGLPGVVLTGRAVARAEPGVSG</sequence>
<dbReference type="EMBL" id="BAAAQG010000006">
    <property type="protein sequence ID" value="GAA1704154.1"/>
    <property type="molecule type" value="Genomic_DNA"/>
</dbReference>
<dbReference type="NCBIfam" id="NF041390">
    <property type="entry name" value="TadE_Rv3655c"/>
    <property type="match status" value="1"/>
</dbReference>
<evidence type="ECO:0000313" key="2">
    <source>
        <dbReference type="EMBL" id="GAA1704154.1"/>
    </source>
</evidence>
<keyword evidence="1" id="KW-1133">Transmembrane helix</keyword>
<feature type="transmembrane region" description="Helical" evidence="1">
    <location>
        <begin position="22"/>
        <end position="44"/>
    </location>
</feature>
<proteinExistence type="predicted"/>
<accession>A0ABN2IFQ8</accession>
<dbReference type="RefSeq" id="WP_344391287.1">
    <property type="nucleotide sequence ID" value="NZ_BAAAQG010000006.1"/>
</dbReference>
<reference evidence="2 3" key="1">
    <citation type="journal article" date="2019" name="Int. J. Syst. Evol. Microbiol.">
        <title>The Global Catalogue of Microorganisms (GCM) 10K type strain sequencing project: providing services to taxonomists for standard genome sequencing and annotation.</title>
        <authorList>
            <consortium name="The Broad Institute Genomics Platform"/>
            <consortium name="The Broad Institute Genome Sequencing Center for Infectious Disease"/>
            <person name="Wu L."/>
            <person name="Ma J."/>
        </authorList>
    </citation>
    <scope>NUCLEOTIDE SEQUENCE [LARGE SCALE GENOMIC DNA]</scope>
    <source>
        <strain evidence="2 3">JCM 16002</strain>
    </source>
</reference>